<comment type="function">
    <text evidence="1">May be required for disulfide bond formation in some proteins.</text>
</comment>
<dbReference type="PANTHER" id="PTHR13887:SF14">
    <property type="entry name" value="DISULFIDE BOND FORMATION PROTEIN D"/>
    <property type="match status" value="1"/>
</dbReference>
<evidence type="ECO:0000256" key="2">
    <source>
        <dbReference type="ARBA" id="ARBA00005791"/>
    </source>
</evidence>
<protein>
    <submittedName>
        <fullName evidence="8">Thioredoxin domain-containing protein</fullName>
    </submittedName>
</protein>
<evidence type="ECO:0000256" key="5">
    <source>
        <dbReference type="ARBA" id="ARBA00023157"/>
    </source>
</evidence>
<evidence type="ECO:0000313" key="8">
    <source>
        <dbReference type="EMBL" id="WWT34876.1"/>
    </source>
</evidence>
<comment type="similarity">
    <text evidence="2">Belongs to the thioredoxin family. DsbA subfamily.</text>
</comment>
<geneLocation type="plasmid" evidence="8 9">
    <name>unnamed</name>
</geneLocation>
<dbReference type="Proteomes" id="UP001369958">
    <property type="component" value="Plasmid unnamed"/>
</dbReference>
<dbReference type="PROSITE" id="PS51352">
    <property type="entry name" value="THIOREDOXIN_2"/>
    <property type="match status" value="1"/>
</dbReference>
<accession>A0ABZ2I514</accession>
<dbReference type="Pfam" id="PF13462">
    <property type="entry name" value="Thioredoxin_4"/>
    <property type="match status" value="1"/>
</dbReference>
<keyword evidence="3" id="KW-0732">Signal</keyword>
<dbReference type="InterPro" id="IPR013766">
    <property type="entry name" value="Thioredoxin_domain"/>
</dbReference>
<evidence type="ECO:0000256" key="4">
    <source>
        <dbReference type="ARBA" id="ARBA00023002"/>
    </source>
</evidence>
<sequence>MNRKILVISILAAAFIAFGGAAWYVSQPVPTTDVAAADSGITEALVRGHSPILGPEEAPVTIVEFFDPACEACRAFYPVVEDILTDYPDDVRVVLRYAAFHGEASEQAIKVLEAARMQDVFVPVLEALLEAQPEWAAHGSAPQANILEIAGGAGLDVEAASSQIMSPSTVGLMNQDRTDIETIGVSQTPTFFVNGRPLTEFGAEQLRALVDEEVARVGDS</sequence>
<dbReference type="SUPFAM" id="SSF52833">
    <property type="entry name" value="Thioredoxin-like"/>
    <property type="match status" value="1"/>
</dbReference>
<gene>
    <name evidence="8" type="ORF">V6617_18485</name>
</gene>
<evidence type="ECO:0000256" key="1">
    <source>
        <dbReference type="ARBA" id="ARBA00003565"/>
    </source>
</evidence>
<dbReference type="Gene3D" id="3.40.30.10">
    <property type="entry name" value="Glutaredoxin"/>
    <property type="match status" value="1"/>
</dbReference>
<evidence type="ECO:0000256" key="6">
    <source>
        <dbReference type="ARBA" id="ARBA00023284"/>
    </source>
</evidence>
<keyword evidence="5" id="KW-1015">Disulfide bond</keyword>
<proteinExistence type="inferred from homology"/>
<evidence type="ECO:0000256" key="3">
    <source>
        <dbReference type="ARBA" id="ARBA00022729"/>
    </source>
</evidence>
<reference evidence="8 9" key="1">
    <citation type="submission" date="2024-02" db="EMBL/GenBank/DDBJ databases">
        <title>Complete genome sequence of Pelagibacterium nitratireducens ZH15.</title>
        <authorList>
            <person name="Zhao L.H."/>
        </authorList>
    </citation>
    <scope>NUCLEOTIDE SEQUENCE [LARGE SCALE GENOMIC DNA]</scope>
    <source>
        <strain evidence="8 9">ZH15</strain>
        <plasmid evidence="8 9">unnamed</plasmid>
    </source>
</reference>
<dbReference type="InterPro" id="IPR036249">
    <property type="entry name" value="Thioredoxin-like_sf"/>
</dbReference>
<evidence type="ECO:0000259" key="7">
    <source>
        <dbReference type="PROSITE" id="PS51352"/>
    </source>
</evidence>
<dbReference type="PANTHER" id="PTHR13887">
    <property type="entry name" value="GLUTATHIONE S-TRANSFERASE KAPPA"/>
    <property type="match status" value="1"/>
</dbReference>
<keyword evidence="9" id="KW-1185">Reference proteome</keyword>
<dbReference type="RefSeq" id="WP_338611016.1">
    <property type="nucleotide sequence ID" value="NZ_CP146276.1"/>
</dbReference>
<keyword evidence="4" id="KW-0560">Oxidoreductase</keyword>
<dbReference type="EMBL" id="CP146276">
    <property type="protein sequence ID" value="WWT34876.1"/>
    <property type="molecule type" value="Genomic_DNA"/>
</dbReference>
<evidence type="ECO:0000313" key="9">
    <source>
        <dbReference type="Proteomes" id="UP001369958"/>
    </source>
</evidence>
<dbReference type="InterPro" id="IPR012336">
    <property type="entry name" value="Thioredoxin-like_fold"/>
</dbReference>
<keyword evidence="6" id="KW-0676">Redox-active center</keyword>
<feature type="domain" description="Thioredoxin" evidence="7">
    <location>
        <begin position="23"/>
        <end position="215"/>
    </location>
</feature>
<name>A0ABZ2I514_9HYPH</name>
<keyword evidence="8" id="KW-0614">Plasmid</keyword>
<organism evidence="8 9">
    <name type="scientific">Pelagibacterium nitratireducens</name>
    <dbReference type="NCBI Taxonomy" id="1046114"/>
    <lineage>
        <taxon>Bacteria</taxon>
        <taxon>Pseudomonadati</taxon>
        <taxon>Pseudomonadota</taxon>
        <taxon>Alphaproteobacteria</taxon>
        <taxon>Hyphomicrobiales</taxon>
        <taxon>Devosiaceae</taxon>
        <taxon>Pelagibacterium</taxon>
    </lineage>
</organism>